<dbReference type="InParanoid" id="A0A136J130"/>
<dbReference type="EMBL" id="KQ964251">
    <property type="protein sequence ID" value="KXJ90931.1"/>
    <property type="molecule type" value="Genomic_DNA"/>
</dbReference>
<feature type="region of interest" description="Disordered" evidence="1">
    <location>
        <begin position="1"/>
        <end position="75"/>
    </location>
</feature>
<gene>
    <name evidence="2" type="ORF">Micbo1qcDRAFT_204969</name>
</gene>
<dbReference type="STRING" id="196109.A0A136J130"/>
<proteinExistence type="predicted"/>
<name>A0A136J130_9PEZI</name>
<dbReference type="Proteomes" id="UP000070501">
    <property type="component" value="Unassembled WGS sequence"/>
</dbReference>
<dbReference type="AlphaFoldDB" id="A0A136J130"/>
<feature type="compositionally biased region" description="Low complexity" evidence="1">
    <location>
        <begin position="1"/>
        <end position="32"/>
    </location>
</feature>
<sequence length="158" mass="17399">MQQAAQGQFQQTQPQPRQFRHYQQPPQQQQVQPPQPPRLNTRFVEDPNRYNLGLETAPQQQLRSPHSAVTTSSTASSLLAKRVGNDRAAALALDPMNAAAAGRKQPWRRQGDTGAGFLSPEDAGLASPLGTGVLPMTPGWRPRLTPTRRGDDLYLNVQ</sequence>
<evidence type="ECO:0000256" key="1">
    <source>
        <dbReference type="SAM" id="MobiDB-lite"/>
    </source>
</evidence>
<organism evidence="2 3">
    <name type="scientific">Microdochium bolleyi</name>
    <dbReference type="NCBI Taxonomy" id="196109"/>
    <lineage>
        <taxon>Eukaryota</taxon>
        <taxon>Fungi</taxon>
        <taxon>Dikarya</taxon>
        <taxon>Ascomycota</taxon>
        <taxon>Pezizomycotina</taxon>
        <taxon>Sordariomycetes</taxon>
        <taxon>Xylariomycetidae</taxon>
        <taxon>Xylariales</taxon>
        <taxon>Microdochiaceae</taxon>
        <taxon>Microdochium</taxon>
    </lineage>
</organism>
<accession>A0A136J130</accession>
<evidence type="ECO:0000313" key="2">
    <source>
        <dbReference type="EMBL" id="KXJ90931.1"/>
    </source>
</evidence>
<feature type="region of interest" description="Disordered" evidence="1">
    <location>
        <begin position="99"/>
        <end position="158"/>
    </location>
</feature>
<reference evidence="3" key="1">
    <citation type="submission" date="2016-02" db="EMBL/GenBank/DDBJ databases">
        <title>Draft genome sequence of Microdochium bolleyi, a fungal endophyte of beachgrass.</title>
        <authorList>
            <consortium name="DOE Joint Genome Institute"/>
            <person name="David A.S."/>
            <person name="May G."/>
            <person name="Haridas S."/>
            <person name="Lim J."/>
            <person name="Wang M."/>
            <person name="Labutti K."/>
            <person name="Lipzen A."/>
            <person name="Barry K."/>
            <person name="Grigoriev I.V."/>
        </authorList>
    </citation>
    <scope>NUCLEOTIDE SEQUENCE [LARGE SCALE GENOMIC DNA]</scope>
    <source>
        <strain evidence="3">J235TASD1</strain>
    </source>
</reference>
<protein>
    <submittedName>
        <fullName evidence="2">Uncharacterized protein</fullName>
    </submittedName>
</protein>
<keyword evidence="3" id="KW-1185">Reference proteome</keyword>
<dbReference type="OrthoDB" id="3946741at2759"/>
<evidence type="ECO:0000313" key="3">
    <source>
        <dbReference type="Proteomes" id="UP000070501"/>
    </source>
</evidence>